<keyword evidence="11" id="KW-1185">Reference proteome</keyword>
<evidence type="ECO:0000313" key="10">
    <source>
        <dbReference type="EMBL" id="CZR69290.1"/>
    </source>
</evidence>
<feature type="transmembrane region" description="Helical" evidence="8">
    <location>
        <begin position="12"/>
        <end position="35"/>
    </location>
</feature>
<dbReference type="Proteomes" id="UP000184330">
    <property type="component" value="Unassembled WGS sequence"/>
</dbReference>
<dbReference type="GO" id="GO:0005351">
    <property type="term" value="F:carbohydrate:proton symporter activity"/>
    <property type="evidence" value="ECO:0007669"/>
    <property type="project" value="TreeGrafter"/>
</dbReference>
<evidence type="ECO:0000259" key="9">
    <source>
        <dbReference type="PROSITE" id="PS50850"/>
    </source>
</evidence>
<dbReference type="Gene3D" id="1.20.1250.20">
    <property type="entry name" value="MFS general substrate transporter like domains"/>
    <property type="match status" value="1"/>
</dbReference>
<accession>A0A1L7XWB9</accession>
<evidence type="ECO:0000256" key="2">
    <source>
        <dbReference type="ARBA" id="ARBA00010992"/>
    </source>
</evidence>
<feature type="domain" description="Major facilitator superfamily (MFS) profile" evidence="9">
    <location>
        <begin position="12"/>
        <end position="447"/>
    </location>
</feature>
<dbReference type="InterPro" id="IPR036259">
    <property type="entry name" value="MFS_trans_sf"/>
</dbReference>
<feature type="transmembrane region" description="Helical" evidence="8">
    <location>
        <begin position="424"/>
        <end position="443"/>
    </location>
</feature>
<feature type="transmembrane region" description="Helical" evidence="8">
    <location>
        <begin position="354"/>
        <end position="373"/>
    </location>
</feature>
<dbReference type="InterPro" id="IPR005828">
    <property type="entry name" value="MFS_sugar_transport-like"/>
</dbReference>
<dbReference type="PRINTS" id="PR00171">
    <property type="entry name" value="SUGRTRNSPORT"/>
</dbReference>
<gene>
    <name evidence="10" type="ORF">PAC_19190</name>
</gene>
<protein>
    <submittedName>
        <fullName evidence="10">Probable MFS monosaccharide transporter (Hxt8)</fullName>
    </submittedName>
</protein>
<feature type="transmembrane region" description="Helical" evidence="8">
    <location>
        <begin position="139"/>
        <end position="159"/>
    </location>
</feature>
<dbReference type="PROSITE" id="PS50850">
    <property type="entry name" value="MFS"/>
    <property type="match status" value="1"/>
</dbReference>
<dbReference type="Pfam" id="PF00083">
    <property type="entry name" value="Sugar_tr"/>
    <property type="match status" value="1"/>
</dbReference>
<dbReference type="PANTHER" id="PTHR48022:SF11">
    <property type="entry name" value="MONOSACCHARIDE TRANSPORTER (HXT8), PUTATIVE (AFU_ORTHOLOGUE AFUA_2G08120)-RELATED"/>
    <property type="match status" value="1"/>
</dbReference>
<feature type="transmembrane region" description="Helical" evidence="8">
    <location>
        <begin position="258"/>
        <end position="280"/>
    </location>
</feature>
<comment type="subcellular location">
    <subcellularLocation>
        <location evidence="1">Membrane</location>
        <topology evidence="1">Multi-pass membrane protein</topology>
    </subcellularLocation>
</comment>
<feature type="transmembrane region" description="Helical" evidence="8">
    <location>
        <begin position="110"/>
        <end position="127"/>
    </location>
</feature>
<evidence type="ECO:0000313" key="11">
    <source>
        <dbReference type="Proteomes" id="UP000184330"/>
    </source>
</evidence>
<evidence type="ECO:0000256" key="5">
    <source>
        <dbReference type="ARBA" id="ARBA00022989"/>
    </source>
</evidence>
<comment type="similarity">
    <text evidence="2 7">Belongs to the major facilitator superfamily. Sugar transporter (TC 2.A.1.1) family.</text>
</comment>
<evidence type="ECO:0000256" key="7">
    <source>
        <dbReference type="RuleBase" id="RU003346"/>
    </source>
</evidence>
<evidence type="ECO:0000256" key="1">
    <source>
        <dbReference type="ARBA" id="ARBA00004141"/>
    </source>
</evidence>
<feature type="transmembrane region" description="Helical" evidence="8">
    <location>
        <begin position="325"/>
        <end position="342"/>
    </location>
</feature>
<dbReference type="FunFam" id="1.20.1250.20:FF:000134">
    <property type="entry name" value="MFS sugar transporter protein"/>
    <property type="match status" value="1"/>
</dbReference>
<organism evidence="10 11">
    <name type="scientific">Phialocephala subalpina</name>
    <dbReference type="NCBI Taxonomy" id="576137"/>
    <lineage>
        <taxon>Eukaryota</taxon>
        <taxon>Fungi</taxon>
        <taxon>Dikarya</taxon>
        <taxon>Ascomycota</taxon>
        <taxon>Pezizomycotina</taxon>
        <taxon>Leotiomycetes</taxon>
        <taxon>Helotiales</taxon>
        <taxon>Mollisiaceae</taxon>
        <taxon>Phialocephala</taxon>
        <taxon>Phialocephala fortinii species complex</taxon>
    </lineage>
</organism>
<keyword evidence="5 8" id="KW-1133">Transmembrane helix</keyword>
<reference evidence="10 11" key="1">
    <citation type="submission" date="2016-03" db="EMBL/GenBank/DDBJ databases">
        <authorList>
            <person name="Ploux O."/>
        </authorList>
    </citation>
    <scope>NUCLEOTIDE SEQUENCE [LARGE SCALE GENOMIC DNA]</scope>
    <source>
        <strain evidence="10 11">UAMH 11012</strain>
    </source>
</reference>
<dbReference type="AlphaFoldDB" id="A0A1L7XWB9"/>
<keyword evidence="4 8" id="KW-0812">Transmembrane</keyword>
<dbReference type="InterPro" id="IPR005829">
    <property type="entry name" value="Sugar_transporter_CS"/>
</dbReference>
<dbReference type="EMBL" id="FJOG01000068">
    <property type="protein sequence ID" value="CZR69290.1"/>
    <property type="molecule type" value="Genomic_DNA"/>
</dbReference>
<dbReference type="NCBIfam" id="TIGR00879">
    <property type="entry name" value="SP"/>
    <property type="match status" value="1"/>
</dbReference>
<dbReference type="InterPro" id="IPR003663">
    <property type="entry name" value="Sugar/inositol_transpt"/>
</dbReference>
<dbReference type="InterPro" id="IPR050360">
    <property type="entry name" value="MFS_Sugar_Transporters"/>
</dbReference>
<dbReference type="OrthoDB" id="6612291at2759"/>
<dbReference type="PROSITE" id="PS00217">
    <property type="entry name" value="SUGAR_TRANSPORT_2"/>
    <property type="match status" value="1"/>
</dbReference>
<sequence>MVQKLDGYGIGCAAFAAIGTFLFGFDSGIVTTTIAHQSWKDYFNHPTTAQTGAVVATYIAGECVGGIFQIVAGDKLGRLRLMQLMCIIVTIGTILQTASVNFGMFLAGRILAGMAVGGLIGTVPVYLSEISAPHHRGLIGGISGCGISFGTMMSNWVGFACSFAPYGPTQWRLPLGLQIPFGIILFIGLFTFMPDSPRQLVRDGQIEKARREFLKIRRDLNVDEVHQEFAFMQTQIEYEMQREITSYREIWRLFKHRVLVAVAVQTMTSLTGTNVISYYQTILYKSLGISSTTILCLAGIYGTVGFLCNCLTSAFLTDQWGRRKMLISGLAGIVIVEIYAAIMQMKFQNTDNAVGKAFAVLGIYLFAVVYYGMINSTTWTYGAEILPIALRSKVMGLGALSHFVVNVAITEAGPTAFARIKQNYYYVFVGCSSFFLVMAWFFFPETKQKSLEEIAAAFGDKVMLPDEGVVKNEEEIFRGKREEREISEHDEVAKVV</sequence>
<evidence type="ECO:0000256" key="4">
    <source>
        <dbReference type="ARBA" id="ARBA00022692"/>
    </source>
</evidence>
<dbReference type="SUPFAM" id="SSF103473">
    <property type="entry name" value="MFS general substrate transporter"/>
    <property type="match status" value="1"/>
</dbReference>
<evidence type="ECO:0000256" key="6">
    <source>
        <dbReference type="ARBA" id="ARBA00023136"/>
    </source>
</evidence>
<proteinExistence type="inferred from homology"/>
<feature type="transmembrane region" description="Helical" evidence="8">
    <location>
        <begin position="55"/>
        <end position="72"/>
    </location>
</feature>
<evidence type="ECO:0000256" key="3">
    <source>
        <dbReference type="ARBA" id="ARBA00022448"/>
    </source>
</evidence>
<dbReference type="PANTHER" id="PTHR48022">
    <property type="entry name" value="PLASTIDIC GLUCOSE TRANSPORTER 4"/>
    <property type="match status" value="1"/>
</dbReference>
<name>A0A1L7XWB9_9HELO</name>
<feature type="transmembrane region" description="Helical" evidence="8">
    <location>
        <begin position="84"/>
        <end position="104"/>
    </location>
</feature>
<feature type="transmembrane region" description="Helical" evidence="8">
    <location>
        <begin position="292"/>
        <end position="316"/>
    </location>
</feature>
<feature type="transmembrane region" description="Helical" evidence="8">
    <location>
        <begin position="171"/>
        <end position="192"/>
    </location>
</feature>
<keyword evidence="6 8" id="KW-0472">Membrane</keyword>
<dbReference type="InterPro" id="IPR020846">
    <property type="entry name" value="MFS_dom"/>
</dbReference>
<evidence type="ECO:0000256" key="8">
    <source>
        <dbReference type="SAM" id="Phobius"/>
    </source>
</evidence>
<keyword evidence="3 7" id="KW-0813">Transport</keyword>
<dbReference type="GO" id="GO:0016020">
    <property type="term" value="C:membrane"/>
    <property type="evidence" value="ECO:0007669"/>
    <property type="project" value="UniProtKB-SubCell"/>
</dbReference>